<proteinExistence type="predicted"/>
<dbReference type="STRING" id="1123382.SAMN02745221_01470"/>
<dbReference type="GO" id="GO:0003700">
    <property type="term" value="F:DNA-binding transcription factor activity"/>
    <property type="evidence" value="ECO:0007669"/>
    <property type="project" value="TreeGrafter"/>
</dbReference>
<evidence type="ECO:0000259" key="5">
    <source>
        <dbReference type="PROSITE" id="PS50977"/>
    </source>
</evidence>
<dbReference type="InterPro" id="IPR001647">
    <property type="entry name" value="HTH_TetR"/>
</dbReference>
<protein>
    <submittedName>
        <fullName evidence="6">Transcriptional regulator, TetR family</fullName>
    </submittedName>
</protein>
<reference evidence="7" key="1">
    <citation type="submission" date="2016-11" db="EMBL/GenBank/DDBJ databases">
        <authorList>
            <person name="Varghese N."/>
            <person name="Submissions S."/>
        </authorList>
    </citation>
    <scope>NUCLEOTIDE SEQUENCE [LARGE SCALE GENOMIC DNA]</scope>
    <source>
        <strain evidence="7">DSM 11003</strain>
    </source>
</reference>
<dbReference type="PROSITE" id="PS50977">
    <property type="entry name" value="HTH_TETR_2"/>
    <property type="match status" value="1"/>
</dbReference>
<dbReference type="Proteomes" id="UP000242329">
    <property type="component" value="Unassembled WGS sequence"/>
</dbReference>
<dbReference type="PRINTS" id="PR00455">
    <property type="entry name" value="HTHTETR"/>
</dbReference>
<dbReference type="Gene3D" id="1.10.357.10">
    <property type="entry name" value="Tetracycline Repressor, domain 2"/>
    <property type="match status" value="1"/>
</dbReference>
<evidence type="ECO:0000256" key="4">
    <source>
        <dbReference type="PROSITE-ProRule" id="PRU00335"/>
    </source>
</evidence>
<dbReference type="RefSeq" id="WP_073092221.1">
    <property type="nucleotide sequence ID" value="NZ_FQWY01000023.1"/>
</dbReference>
<dbReference type="InterPro" id="IPR009057">
    <property type="entry name" value="Homeodomain-like_sf"/>
</dbReference>
<feature type="DNA-binding region" description="H-T-H motif" evidence="4">
    <location>
        <begin position="26"/>
        <end position="45"/>
    </location>
</feature>
<feature type="domain" description="HTH tetR-type" evidence="5">
    <location>
        <begin position="3"/>
        <end position="63"/>
    </location>
</feature>
<dbReference type="AlphaFoldDB" id="A0A1M5PHN0"/>
<keyword evidence="3" id="KW-0804">Transcription</keyword>
<keyword evidence="7" id="KW-1185">Reference proteome</keyword>
<evidence type="ECO:0000256" key="1">
    <source>
        <dbReference type="ARBA" id="ARBA00023015"/>
    </source>
</evidence>
<evidence type="ECO:0000256" key="3">
    <source>
        <dbReference type="ARBA" id="ARBA00023163"/>
    </source>
</evidence>
<sequence>MSTDGKNKIREAALRVISEQGIAGATMRVIAKEAGVSTGAIYHYYPAKEDILYDIMDVSLKASTQVAERAKSGEASRLEIARDVYENLIERFKKVQENRLQFYLAHEAILGNEQLQKRFQEKYDEWISRIEDILLAAYEAREGKATRAFAAWLLAAVDGMVLQDLLDVKAADKEMLMQVFDILLTEGIPCFLQLMEKKGIFAD</sequence>
<dbReference type="PANTHER" id="PTHR30055">
    <property type="entry name" value="HTH-TYPE TRANSCRIPTIONAL REGULATOR RUTR"/>
    <property type="match status" value="1"/>
</dbReference>
<accession>A0A1M5PHN0</accession>
<organism evidence="6 7">
    <name type="scientific">Thermosyntropha lipolytica DSM 11003</name>
    <dbReference type="NCBI Taxonomy" id="1123382"/>
    <lineage>
        <taxon>Bacteria</taxon>
        <taxon>Bacillati</taxon>
        <taxon>Bacillota</taxon>
        <taxon>Clostridia</taxon>
        <taxon>Eubacteriales</taxon>
        <taxon>Syntrophomonadaceae</taxon>
        <taxon>Thermosyntropha</taxon>
    </lineage>
</organism>
<dbReference type="EMBL" id="FQWY01000023">
    <property type="protein sequence ID" value="SHH01228.1"/>
    <property type="molecule type" value="Genomic_DNA"/>
</dbReference>
<dbReference type="InterPro" id="IPR050109">
    <property type="entry name" value="HTH-type_TetR-like_transc_reg"/>
</dbReference>
<evidence type="ECO:0000313" key="6">
    <source>
        <dbReference type="EMBL" id="SHH01228.1"/>
    </source>
</evidence>
<dbReference type="PANTHER" id="PTHR30055:SF234">
    <property type="entry name" value="HTH-TYPE TRANSCRIPTIONAL REGULATOR BETI"/>
    <property type="match status" value="1"/>
</dbReference>
<dbReference type="OrthoDB" id="6430772at2"/>
<dbReference type="SUPFAM" id="SSF46689">
    <property type="entry name" value="Homeodomain-like"/>
    <property type="match status" value="1"/>
</dbReference>
<evidence type="ECO:0000256" key="2">
    <source>
        <dbReference type="ARBA" id="ARBA00023125"/>
    </source>
</evidence>
<keyword evidence="1" id="KW-0805">Transcription regulation</keyword>
<dbReference type="GO" id="GO:0000976">
    <property type="term" value="F:transcription cis-regulatory region binding"/>
    <property type="evidence" value="ECO:0007669"/>
    <property type="project" value="TreeGrafter"/>
</dbReference>
<keyword evidence="2 4" id="KW-0238">DNA-binding</keyword>
<name>A0A1M5PHN0_9FIRM</name>
<dbReference type="InterPro" id="IPR036271">
    <property type="entry name" value="Tet_transcr_reg_TetR-rel_C_sf"/>
</dbReference>
<evidence type="ECO:0000313" key="7">
    <source>
        <dbReference type="Proteomes" id="UP000242329"/>
    </source>
</evidence>
<gene>
    <name evidence="6" type="ORF">SAMN02745221_01470</name>
</gene>
<dbReference type="SUPFAM" id="SSF48498">
    <property type="entry name" value="Tetracyclin repressor-like, C-terminal domain"/>
    <property type="match status" value="1"/>
</dbReference>
<dbReference type="Pfam" id="PF00440">
    <property type="entry name" value="TetR_N"/>
    <property type="match status" value="1"/>
</dbReference>